<proteinExistence type="predicted"/>
<dbReference type="AlphaFoldDB" id="A0AAD4ZYB5"/>
<comment type="caution">
    <text evidence="7">The sequence shown here is derived from an EMBL/GenBank/DDBJ whole genome shotgun (WGS) entry which is preliminary data.</text>
</comment>
<evidence type="ECO:0000256" key="2">
    <source>
        <dbReference type="ARBA" id="ARBA00022771"/>
    </source>
</evidence>
<feature type="domain" description="SWIM-type" evidence="6">
    <location>
        <begin position="727"/>
        <end position="759"/>
    </location>
</feature>
<feature type="region of interest" description="Disordered" evidence="5">
    <location>
        <begin position="206"/>
        <end position="285"/>
    </location>
</feature>
<dbReference type="InterPro" id="IPR007527">
    <property type="entry name" value="Znf_SWIM"/>
</dbReference>
<evidence type="ECO:0000256" key="4">
    <source>
        <dbReference type="PROSITE-ProRule" id="PRU00325"/>
    </source>
</evidence>
<evidence type="ECO:0000313" key="8">
    <source>
        <dbReference type="Proteomes" id="UP001054821"/>
    </source>
</evidence>
<dbReference type="InterPro" id="IPR018289">
    <property type="entry name" value="MULE_transposase_dom"/>
</dbReference>
<dbReference type="Proteomes" id="UP001054821">
    <property type="component" value="Chromosome 1"/>
</dbReference>
<organism evidence="7 8">
    <name type="scientific">Prunus dulcis</name>
    <name type="common">Almond</name>
    <name type="synonym">Amygdalus dulcis</name>
    <dbReference type="NCBI Taxonomy" id="3755"/>
    <lineage>
        <taxon>Eukaryota</taxon>
        <taxon>Viridiplantae</taxon>
        <taxon>Streptophyta</taxon>
        <taxon>Embryophyta</taxon>
        <taxon>Tracheophyta</taxon>
        <taxon>Spermatophyta</taxon>
        <taxon>Magnoliopsida</taxon>
        <taxon>eudicotyledons</taxon>
        <taxon>Gunneridae</taxon>
        <taxon>Pentapetalae</taxon>
        <taxon>rosids</taxon>
        <taxon>fabids</taxon>
        <taxon>Rosales</taxon>
        <taxon>Rosaceae</taxon>
        <taxon>Amygdaloideae</taxon>
        <taxon>Amygdaleae</taxon>
        <taxon>Prunus</taxon>
    </lineage>
</organism>
<evidence type="ECO:0000259" key="6">
    <source>
        <dbReference type="PROSITE" id="PS50966"/>
    </source>
</evidence>
<feature type="compositionally biased region" description="Pro residues" evidence="5">
    <location>
        <begin position="827"/>
        <end position="839"/>
    </location>
</feature>
<accession>A0AAD4ZYB5</accession>
<dbReference type="GO" id="GO:0008270">
    <property type="term" value="F:zinc ion binding"/>
    <property type="evidence" value="ECO:0007669"/>
    <property type="project" value="UniProtKB-KW"/>
</dbReference>
<evidence type="ECO:0000256" key="3">
    <source>
        <dbReference type="ARBA" id="ARBA00022833"/>
    </source>
</evidence>
<feature type="compositionally biased region" description="Polar residues" evidence="5">
    <location>
        <begin position="877"/>
        <end position="890"/>
    </location>
</feature>
<feature type="compositionally biased region" description="Acidic residues" evidence="5">
    <location>
        <begin position="208"/>
        <end position="221"/>
    </location>
</feature>
<reference evidence="7 8" key="1">
    <citation type="journal article" date="2022" name="G3 (Bethesda)">
        <title>Whole-genome sequence and methylome profiling of the almond [Prunus dulcis (Mill.) D.A. Webb] cultivar 'Nonpareil'.</title>
        <authorList>
            <person name="D'Amico-Willman K.M."/>
            <person name="Ouma W.Z."/>
            <person name="Meulia T."/>
            <person name="Sideli G.M."/>
            <person name="Gradziel T.M."/>
            <person name="Fresnedo-Ramirez J."/>
        </authorList>
    </citation>
    <scope>NUCLEOTIDE SEQUENCE [LARGE SCALE GENOMIC DNA]</scope>
    <source>
        <strain evidence="7">Clone GOH B32 T37-40</strain>
    </source>
</reference>
<sequence length="952" mass="106966">MEYEFRSGGKTPKYTNNGMCTLELHHGGWFENEVYKNGKVCYLDNIIEDFLSLLDLLKIGRGLGYEVDISQVEQRLDIRCKNPEGGLELVTSDATVVEMVGHIPSNKVVVLYYSEIEDYEYDANAENCDGDLTQNYQVNEVDYIEVEDEETFENVGTKVANEDAVKEVPNEDARAELPNEDIGAHFTIDNEGVELPNEDIGAHVAIDNEGEELPNEDEDADSEIKDSDYEFSENEAEDRPTVGENIVDEGTSYGALGEVSSDGADTSEFDSGSGTDSEGNGRRKIKLPKFKQYRRDVDLKNLEFRLGMKFANKKLLIEAIKELAIIEGCSFQVYGSKISREEGTFAIKTLSLEHQCGRGDKLRHTTSKWLCDRYANKLKRNSDFDLISFQQDVLEDYKINVTKLQVYRANRLARDLNEGTFKEQYARLWDYVEELKTANKGSTVKIKTQIVKGETVFQRIYVCLAACKKGFLEGCRPVIGVDGCHLKGPYPGQILTTVGVDGNNGYFPVAYAVVDIESKDSWIWFFNLLIEDLGITNEKAWVVISDKQKGLVPAIERVLPTAEHMMCVRHLYSNFRASYIGLALKHILWAAARATTVPWWEAEIEKMKNEDEEAWKWLKKRPAKNWSRSHFESHFKCDLLLNNLCESFNAAMLDARDKAILSCLERIRVYVMLRMASRRSACQNWRYSVGPRIFKIIEKNKLGSSQCIPRLAGEKLYQVSHIYGGEFVVDLRAKTCSCRRWNLCGIPCPHAISAIFQRCENPIAYVDDCYKLKTYMKAYEPVIHPIPSMDQWSKCGLPPIKPPLYKQQPGRPKRVRTKEPGEVEIPAPIPPNPMPPNYIAPPAKLRRVHASSTQMEQGSSSNTVRGRGISRGRGNIAQATANPNSLQSMARGNGEGGRGISRGRGNIAQALVYPNSQESVTKGNGQGVLPSSHIGLGRGLPSSKLSAIREEA</sequence>
<dbReference type="PANTHER" id="PTHR31973:SF199">
    <property type="entry name" value="SWIM-TYPE DOMAIN-CONTAINING PROTEIN"/>
    <property type="match status" value="1"/>
</dbReference>
<keyword evidence="8" id="KW-1185">Reference proteome</keyword>
<dbReference type="EMBL" id="JAJFAZ020000001">
    <property type="protein sequence ID" value="KAI5356469.1"/>
    <property type="molecule type" value="Genomic_DNA"/>
</dbReference>
<evidence type="ECO:0000256" key="1">
    <source>
        <dbReference type="ARBA" id="ARBA00022723"/>
    </source>
</evidence>
<keyword evidence="1" id="KW-0479">Metal-binding</keyword>
<feature type="region of interest" description="Disordered" evidence="5">
    <location>
        <begin position="803"/>
        <end position="902"/>
    </location>
</feature>
<dbReference type="Pfam" id="PF26130">
    <property type="entry name" value="PB1-like"/>
    <property type="match status" value="1"/>
</dbReference>
<feature type="compositionally biased region" description="Polar residues" evidence="5">
    <location>
        <begin position="850"/>
        <end position="864"/>
    </location>
</feature>
<dbReference type="SMART" id="SM00575">
    <property type="entry name" value="ZnF_PMZ"/>
    <property type="match status" value="1"/>
</dbReference>
<protein>
    <recommendedName>
        <fullName evidence="6">SWIM-type domain-containing protein</fullName>
    </recommendedName>
</protein>
<keyword evidence="3" id="KW-0862">Zinc</keyword>
<dbReference type="PANTHER" id="PTHR31973">
    <property type="entry name" value="POLYPROTEIN, PUTATIVE-RELATED"/>
    <property type="match status" value="1"/>
</dbReference>
<dbReference type="InterPro" id="IPR006564">
    <property type="entry name" value="Znf_PMZ"/>
</dbReference>
<feature type="compositionally biased region" description="Polar residues" evidence="5">
    <location>
        <begin position="269"/>
        <end position="278"/>
    </location>
</feature>
<gene>
    <name evidence="7" type="ORF">L3X38_009365</name>
</gene>
<name>A0AAD4ZYB5_PRUDU</name>
<evidence type="ECO:0000313" key="7">
    <source>
        <dbReference type="EMBL" id="KAI5356469.1"/>
    </source>
</evidence>
<feature type="compositionally biased region" description="Gly residues" evidence="5">
    <location>
        <begin position="893"/>
        <end position="902"/>
    </location>
</feature>
<dbReference type="Pfam" id="PF10551">
    <property type="entry name" value="MULE"/>
    <property type="match status" value="1"/>
</dbReference>
<dbReference type="InterPro" id="IPR058594">
    <property type="entry name" value="PB1-like_dom_pln"/>
</dbReference>
<keyword evidence="2 4" id="KW-0863">Zinc-finger</keyword>
<feature type="region of interest" description="Disordered" evidence="5">
    <location>
        <begin position="918"/>
        <end position="952"/>
    </location>
</feature>
<evidence type="ECO:0000256" key="5">
    <source>
        <dbReference type="SAM" id="MobiDB-lite"/>
    </source>
</evidence>
<dbReference type="PROSITE" id="PS50966">
    <property type="entry name" value="ZF_SWIM"/>
    <property type="match status" value="1"/>
</dbReference>
<dbReference type="Pfam" id="PF04434">
    <property type="entry name" value="SWIM"/>
    <property type="match status" value="1"/>
</dbReference>